<dbReference type="Pfam" id="PF00538">
    <property type="entry name" value="Linker_histone"/>
    <property type="match status" value="2"/>
</dbReference>
<feature type="domain" description="H15" evidence="6">
    <location>
        <begin position="8"/>
        <end position="101"/>
    </location>
</feature>
<dbReference type="InterPro" id="IPR005819">
    <property type="entry name" value="H1/H5"/>
</dbReference>
<comment type="subcellular location">
    <subcellularLocation>
        <location evidence="4">Nucleus</location>
    </subcellularLocation>
</comment>
<dbReference type="GO" id="GO:0030527">
    <property type="term" value="F:structural constituent of chromatin"/>
    <property type="evidence" value="ECO:0007669"/>
    <property type="project" value="InterPro"/>
</dbReference>
<feature type="compositionally biased region" description="Basic and acidic residues" evidence="5">
    <location>
        <begin position="143"/>
        <end position="155"/>
    </location>
</feature>
<evidence type="ECO:0000256" key="4">
    <source>
        <dbReference type="RuleBase" id="RU003894"/>
    </source>
</evidence>
<dbReference type="GO" id="GO:0006334">
    <property type="term" value="P:nucleosome assembly"/>
    <property type="evidence" value="ECO:0007669"/>
    <property type="project" value="InterPro"/>
</dbReference>
<evidence type="ECO:0000256" key="5">
    <source>
        <dbReference type="SAM" id="MobiDB-lite"/>
    </source>
</evidence>
<name>A0A7R8XD14_9CRUS</name>
<evidence type="ECO:0000256" key="1">
    <source>
        <dbReference type="ARBA" id="ARBA00002809"/>
    </source>
</evidence>
<keyword evidence="2 4" id="KW-0238">DNA-binding</keyword>
<dbReference type="InterPro" id="IPR005818">
    <property type="entry name" value="Histone_H1/H5_H15"/>
</dbReference>
<feature type="compositionally biased region" description="Basic and acidic residues" evidence="5">
    <location>
        <begin position="103"/>
        <end position="117"/>
    </location>
</feature>
<sequence length="204" mass="21530">MAENGTVERASYVAMASAAMEALGNKKGCSRQAILKYMEQHNQVRTTPSVSLAFRARFRRLDGNNKTVNYHLREALKKGLDTGKFKQVSGNGANGSFALVKAKGGENPKKAGKEEQPPKAPAGGKAPRPKEPKAASAAPARPKPGDPPKPKDPPKLKAKAAVPPRPAKPNGTTATKTNASAKAKGIETSPMVPMGPVGRLHLQR</sequence>
<evidence type="ECO:0000313" key="7">
    <source>
        <dbReference type="EMBL" id="CAD7247608.1"/>
    </source>
</evidence>
<feature type="region of interest" description="Disordered" evidence="5">
    <location>
        <begin position="84"/>
        <end position="204"/>
    </location>
</feature>
<evidence type="ECO:0000256" key="2">
    <source>
        <dbReference type="ARBA" id="ARBA00023125"/>
    </source>
</evidence>
<dbReference type="GO" id="GO:0003677">
    <property type="term" value="F:DNA binding"/>
    <property type="evidence" value="ECO:0007669"/>
    <property type="project" value="UniProtKB-KW"/>
</dbReference>
<comment type="function">
    <text evidence="1">Histones H1 are necessary for the condensation of nucleosome chains into higher-order structures.</text>
</comment>
<dbReference type="OrthoDB" id="1110759at2759"/>
<dbReference type="SMART" id="SM00526">
    <property type="entry name" value="H15"/>
    <property type="match status" value="1"/>
</dbReference>
<dbReference type="PRINTS" id="PR00624">
    <property type="entry name" value="HISTONEH5"/>
</dbReference>
<evidence type="ECO:0000313" key="8">
    <source>
        <dbReference type="Proteomes" id="UP000677054"/>
    </source>
</evidence>
<dbReference type="InterPro" id="IPR036388">
    <property type="entry name" value="WH-like_DNA-bd_sf"/>
</dbReference>
<keyword evidence="4" id="KW-0158">Chromosome</keyword>
<proteinExistence type="inferred from homology"/>
<dbReference type="PROSITE" id="PS51504">
    <property type="entry name" value="H15"/>
    <property type="match status" value="1"/>
</dbReference>
<accession>A0A7R8XD14</accession>
<keyword evidence="3 4" id="KW-0539">Nucleus</keyword>
<dbReference type="CDD" id="cd00073">
    <property type="entry name" value="H15"/>
    <property type="match status" value="1"/>
</dbReference>
<dbReference type="GO" id="GO:0000786">
    <property type="term" value="C:nucleosome"/>
    <property type="evidence" value="ECO:0007669"/>
    <property type="project" value="InterPro"/>
</dbReference>
<dbReference type="SUPFAM" id="SSF46785">
    <property type="entry name" value="Winged helix' DNA-binding domain"/>
    <property type="match status" value="1"/>
</dbReference>
<dbReference type="GO" id="GO:0005634">
    <property type="term" value="C:nucleus"/>
    <property type="evidence" value="ECO:0007669"/>
    <property type="project" value="UniProtKB-SubCell"/>
</dbReference>
<dbReference type="Proteomes" id="UP000677054">
    <property type="component" value="Unassembled WGS sequence"/>
</dbReference>
<comment type="similarity">
    <text evidence="4">Belongs to the histone H1/H5 family.</text>
</comment>
<keyword evidence="8" id="KW-1185">Reference proteome</keyword>
<feature type="compositionally biased region" description="Low complexity" evidence="5">
    <location>
        <begin position="168"/>
        <end position="183"/>
    </location>
</feature>
<organism evidence="7">
    <name type="scientific">Darwinula stevensoni</name>
    <dbReference type="NCBI Taxonomy" id="69355"/>
    <lineage>
        <taxon>Eukaryota</taxon>
        <taxon>Metazoa</taxon>
        <taxon>Ecdysozoa</taxon>
        <taxon>Arthropoda</taxon>
        <taxon>Crustacea</taxon>
        <taxon>Oligostraca</taxon>
        <taxon>Ostracoda</taxon>
        <taxon>Podocopa</taxon>
        <taxon>Podocopida</taxon>
        <taxon>Darwinulocopina</taxon>
        <taxon>Darwinuloidea</taxon>
        <taxon>Darwinulidae</taxon>
        <taxon>Darwinula</taxon>
    </lineage>
</organism>
<dbReference type="InterPro" id="IPR036390">
    <property type="entry name" value="WH_DNA-bd_sf"/>
</dbReference>
<dbReference type="EMBL" id="LR901027">
    <property type="protein sequence ID" value="CAD7247608.1"/>
    <property type="molecule type" value="Genomic_DNA"/>
</dbReference>
<dbReference type="EMBL" id="CAJPEV010001510">
    <property type="protein sequence ID" value="CAG0893042.1"/>
    <property type="molecule type" value="Genomic_DNA"/>
</dbReference>
<dbReference type="AlphaFoldDB" id="A0A7R8XD14"/>
<dbReference type="Gene3D" id="1.10.10.10">
    <property type="entry name" value="Winged helix-like DNA-binding domain superfamily/Winged helix DNA-binding domain"/>
    <property type="match status" value="1"/>
</dbReference>
<evidence type="ECO:0000259" key="6">
    <source>
        <dbReference type="PROSITE" id="PS51504"/>
    </source>
</evidence>
<protein>
    <recommendedName>
        <fullName evidence="6">H15 domain-containing protein</fullName>
    </recommendedName>
</protein>
<reference evidence="7" key="1">
    <citation type="submission" date="2020-11" db="EMBL/GenBank/DDBJ databases">
        <authorList>
            <person name="Tran Van P."/>
        </authorList>
    </citation>
    <scope>NUCLEOTIDE SEQUENCE</scope>
</reference>
<gene>
    <name evidence="7" type="ORF">DSTB1V02_LOCUS7438</name>
</gene>
<evidence type="ECO:0000256" key="3">
    <source>
        <dbReference type="ARBA" id="ARBA00023242"/>
    </source>
</evidence>